<name>A0A841CQ11_9PSEU</name>
<sequence length="119" mass="12938">MRTGPWSRPNILLVDPVARNSLSRSWYSGFPLREPIIGASPDHPLSFLVGALITGVETISRVPSPAPGLPDSFVMCGLRLTTERGDRVCVGTHGSPRSPFDRSGPTRHPCRSRARAPPR</sequence>
<dbReference type="Proteomes" id="UP000547510">
    <property type="component" value="Unassembled WGS sequence"/>
</dbReference>
<comment type="caution">
    <text evidence="2">The sequence shown here is derived from an EMBL/GenBank/DDBJ whole genome shotgun (WGS) entry which is preliminary data.</text>
</comment>
<evidence type="ECO:0000313" key="2">
    <source>
        <dbReference type="EMBL" id="MBB5958157.1"/>
    </source>
</evidence>
<reference evidence="2 3" key="1">
    <citation type="submission" date="2020-08" db="EMBL/GenBank/DDBJ databases">
        <title>Genomic Encyclopedia of Type Strains, Phase III (KMG-III): the genomes of soil and plant-associated and newly described type strains.</title>
        <authorList>
            <person name="Whitman W."/>
        </authorList>
    </citation>
    <scope>NUCLEOTIDE SEQUENCE [LARGE SCALE GENOMIC DNA]</scope>
    <source>
        <strain evidence="2 3">CECT 8640</strain>
    </source>
</reference>
<accession>A0A841CQ11</accession>
<dbReference type="RefSeq" id="WP_184693850.1">
    <property type="nucleotide sequence ID" value="NZ_JACHJN010000007.1"/>
</dbReference>
<feature type="compositionally biased region" description="Basic residues" evidence="1">
    <location>
        <begin position="108"/>
        <end position="119"/>
    </location>
</feature>
<keyword evidence="3" id="KW-1185">Reference proteome</keyword>
<evidence type="ECO:0000256" key="1">
    <source>
        <dbReference type="SAM" id="MobiDB-lite"/>
    </source>
</evidence>
<evidence type="ECO:0000313" key="3">
    <source>
        <dbReference type="Proteomes" id="UP000547510"/>
    </source>
</evidence>
<organism evidence="2 3">
    <name type="scientific">Saccharothrix tamanrassetensis</name>
    <dbReference type="NCBI Taxonomy" id="1051531"/>
    <lineage>
        <taxon>Bacteria</taxon>
        <taxon>Bacillati</taxon>
        <taxon>Actinomycetota</taxon>
        <taxon>Actinomycetes</taxon>
        <taxon>Pseudonocardiales</taxon>
        <taxon>Pseudonocardiaceae</taxon>
        <taxon>Saccharothrix</taxon>
    </lineage>
</organism>
<dbReference type="EMBL" id="JACHJN010000007">
    <property type="protein sequence ID" value="MBB5958157.1"/>
    <property type="molecule type" value="Genomic_DNA"/>
</dbReference>
<gene>
    <name evidence="2" type="ORF">FHS29_004765</name>
</gene>
<feature type="region of interest" description="Disordered" evidence="1">
    <location>
        <begin position="89"/>
        <end position="119"/>
    </location>
</feature>
<dbReference type="AlphaFoldDB" id="A0A841CQ11"/>
<proteinExistence type="predicted"/>
<protein>
    <submittedName>
        <fullName evidence="2">Uncharacterized protein</fullName>
    </submittedName>
</protein>